<dbReference type="Gene3D" id="3.30.70.100">
    <property type="match status" value="2"/>
</dbReference>
<evidence type="ECO:0008006" key="3">
    <source>
        <dbReference type="Google" id="ProtNLM"/>
    </source>
</evidence>
<dbReference type="PANTHER" id="PTHR42052:SF1">
    <property type="entry name" value="ABM DOMAIN-CONTAINING PROTEIN"/>
    <property type="match status" value="1"/>
</dbReference>
<dbReference type="SUPFAM" id="SSF54909">
    <property type="entry name" value="Dimeric alpha+beta barrel"/>
    <property type="match status" value="1"/>
</dbReference>
<dbReference type="PANTHER" id="PTHR42052">
    <property type="entry name" value="ABM DOMAIN-CONTAINING PROTEIN"/>
    <property type="match status" value="1"/>
</dbReference>
<accession>A0A8K0W558</accession>
<organism evidence="1 2">
    <name type="scientific">Paraphoma chrysanthemicola</name>
    <dbReference type="NCBI Taxonomy" id="798071"/>
    <lineage>
        <taxon>Eukaryota</taxon>
        <taxon>Fungi</taxon>
        <taxon>Dikarya</taxon>
        <taxon>Ascomycota</taxon>
        <taxon>Pezizomycotina</taxon>
        <taxon>Dothideomycetes</taxon>
        <taxon>Pleosporomycetidae</taxon>
        <taxon>Pleosporales</taxon>
        <taxon>Pleosporineae</taxon>
        <taxon>Phaeosphaeriaceae</taxon>
        <taxon>Paraphoma</taxon>
    </lineage>
</organism>
<evidence type="ECO:0000313" key="2">
    <source>
        <dbReference type="Proteomes" id="UP000813461"/>
    </source>
</evidence>
<comment type="caution">
    <text evidence="1">The sequence shown here is derived from an EMBL/GenBank/DDBJ whole genome shotgun (WGS) entry which is preliminary data.</text>
</comment>
<dbReference type="OrthoDB" id="3542212at2759"/>
<protein>
    <recommendedName>
        <fullName evidence="3">ABM domain-containing protein</fullName>
    </recommendedName>
</protein>
<gene>
    <name evidence="1" type="ORF">FB567DRAFT_48457</name>
</gene>
<name>A0A8K0W558_9PLEO</name>
<sequence length="214" mass="24269">MPVTEIALLRLSSNVSINDAQLRSKLVHAKKVMQDFTGRSFYYFEQIEDSSNVYIVGEWESLDQHMNVFIPSEANQALLEALKDNLTVEWLLHVDASHDSLPLPKSEGDKAKDLRGEAVISVVRHFVKTGETAEFQQTFEENKHYLQEFLTEGALGGGWRVDKEDGKDEWVLLCPWTSVKQHGDFATTPGFEKYGQIRGYLDGAEIKHAKLLDI</sequence>
<dbReference type="AlphaFoldDB" id="A0A8K0W558"/>
<evidence type="ECO:0000313" key="1">
    <source>
        <dbReference type="EMBL" id="KAH7096067.1"/>
    </source>
</evidence>
<keyword evidence="2" id="KW-1185">Reference proteome</keyword>
<proteinExistence type="predicted"/>
<dbReference type="EMBL" id="JAGMVJ010000001">
    <property type="protein sequence ID" value="KAH7096067.1"/>
    <property type="molecule type" value="Genomic_DNA"/>
</dbReference>
<reference evidence="1" key="1">
    <citation type="journal article" date="2021" name="Nat. Commun.">
        <title>Genetic determinants of endophytism in the Arabidopsis root mycobiome.</title>
        <authorList>
            <person name="Mesny F."/>
            <person name="Miyauchi S."/>
            <person name="Thiergart T."/>
            <person name="Pickel B."/>
            <person name="Atanasova L."/>
            <person name="Karlsson M."/>
            <person name="Huettel B."/>
            <person name="Barry K.W."/>
            <person name="Haridas S."/>
            <person name="Chen C."/>
            <person name="Bauer D."/>
            <person name="Andreopoulos W."/>
            <person name="Pangilinan J."/>
            <person name="LaButti K."/>
            <person name="Riley R."/>
            <person name="Lipzen A."/>
            <person name="Clum A."/>
            <person name="Drula E."/>
            <person name="Henrissat B."/>
            <person name="Kohler A."/>
            <person name="Grigoriev I.V."/>
            <person name="Martin F.M."/>
            <person name="Hacquard S."/>
        </authorList>
    </citation>
    <scope>NUCLEOTIDE SEQUENCE</scope>
    <source>
        <strain evidence="1">MPI-SDFR-AT-0120</strain>
    </source>
</reference>
<dbReference type="InterPro" id="IPR011008">
    <property type="entry name" value="Dimeric_a/b-barrel"/>
</dbReference>
<dbReference type="Proteomes" id="UP000813461">
    <property type="component" value="Unassembled WGS sequence"/>
</dbReference>